<name>A0A4R2M5H1_RUBGE</name>
<accession>A0A4R2M5H1</accession>
<dbReference type="Proteomes" id="UP000295106">
    <property type="component" value="Unassembled WGS sequence"/>
</dbReference>
<dbReference type="GO" id="GO:0009307">
    <property type="term" value="P:DNA restriction-modification system"/>
    <property type="evidence" value="ECO:0007669"/>
    <property type="project" value="UniProtKB-KW"/>
</dbReference>
<evidence type="ECO:0000256" key="1">
    <source>
        <dbReference type="ARBA" id="ARBA00010923"/>
    </source>
</evidence>
<dbReference type="EMBL" id="SLXD01000009">
    <property type="protein sequence ID" value="TCP01450.1"/>
    <property type="molecule type" value="Genomic_DNA"/>
</dbReference>
<dbReference type="InterPro" id="IPR044946">
    <property type="entry name" value="Restrct_endonuc_typeI_TRD_sf"/>
</dbReference>
<dbReference type="PANTHER" id="PTHR30408">
    <property type="entry name" value="TYPE-1 RESTRICTION ENZYME ECOKI SPECIFICITY PROTEIN"/>
    <property type="match status" value="1"/>
</dbReference>
<dbReference type="InterPro" id="IPR052021">
    <property type="entry name" value="Type-I_RS_S_subunit"/>
</dbReference>
<dbReference type="InterPro" id="IPR000055">
    <property type="entry name" value="Restrct_endonuc_typeI_TRD"/>
</dbReference>
<reference evidence="5 6" key="1">
    <citation type="submission" date="2019-03" db="EMBL/GenBank/DDBJ databases">
        <title>Genomic Encyclopedia of Type Strains, Phase IV (KMG-IV): sequencing the most valuable type-strain genomes for metagenomic binning, comparative biology and taxonomic classification.</title>
        <authorList>
            <person name="Goeker M."/>
        </authorList>
    </citation>
    <scope>NUCLEOTIDE SEQUENCE [LARGE SCALE GENOMIC DNA]</scope>
    <source>
        <strain evidence="5 6">DSM 1709</strain>
    </source>
</reference>
<protein>
    <submittedName>
        <fullName evidence="5">Type I restriction enzyme S subunit</fullName>
    </submittedName>
</protein>
<keyword evidence="2" id="KW-0680">Restriction system</keyword>
<evidence type="ECO:0000313" key="5">
    <source>
        <dbReference type="EMBL" id="TCP01450.1"/>
    </source>
</evidence>
<evidence type="ECO:0000256" key="3">
    <source>
        <dbReference type="ARBA" id="ARBA00023125"/>
    </source>
</evidence>
<feature type="domain" description="Type I restriction modification DNA specificity" evidence="4">
    <location>
        <begin position="138"/>
        <end position="302"/>
    </location>
</feature>
<dbReference type="AlphaFoldDB" id="A0A4R2M5H1"/>
<organism evidence="5 6">
    <name type="scientific">Rubrivivax gelatinosus</name>
    <name type="common">Rhodocyclus gelatinosus</name>
    <name type="synonym">Rhodopseudomonas gelatinosa</name>
    <dbReference type="NCBI Taxonomy" id="28068"/>
    <lineage>
        <taxon>Bacteria</taxon>
        <taxon>Pseudomonadati</taxon>
        <taxon>Pseudomonadota</taxon>
        <taxon>Betaproteobacteria</taxon>
        <taxon>Burkholderiales</taxon>
        <taxon>Sphaerotilaceae</taxon>
        <taxon>Rubrivivax</taxon>
    </lineage>
</organism>
<dbReference type="PANTHER" id="PTHR30408:SF12">
    <property type="entry name" value="TYPE I RESTRICTION ENZYME MJAVIII SPECIFICITY SUBUNIT"/>
    <property type="match status" value="1"/>
</dbReference>
<feature type="domain" description="Type I restriction modification DNA specificity" evidence="4">
    <location>
        <begin position="4"/>
        <end position="104"/>
    </location>
</feature>
<dbReference type="Pfam" id="PF01420">
    <property type="entry name" value="Methylase_S"/>
    <property type="match status" value="2"/>
</dbReference>
<sequence length="346" mass="37853">MLVVTRTGVGKLAIAPFDIAISQDVTGVYLDRTRADVGFAYHLLSRELEELKKLNQGTSINGIVRSDLEGHLVRIPGSLREQQRIAAILASLDTAIEATEGLIEKHKQIKAGLMHDLFTRGVDDTGHIGPAAQNLPMGWRWVPLGQLAQIVSGVTLGGKGPEAGVTVPYLRVANVQDGYLDLAEVKPICVLPSVLEQLRLLPGDVLMNEGGDFDKLGRGTVWGGEIENCIHQNHVFRVRTNRASLLPEYLAFHSESAYGKRYFLISSKQSTNLASINATQLRNYPIALPPLDEQARIVQQISAANAYRLGLGRAIEKLRMQKQGLMQDLLTGKVRVPLHEPEPAVA</sequence>
<proteinExistence type="inferred from homology"/>
<evidence type="ECO:0000313" key="6">
    <source>
        <dbReference type="Proteomes" id="UP000295106"/>
    </source>
</evidence>
<keyword evidence="3" id="KW-0238">DNA-binding</keyword>
<dbReference type="Gene3D" id="3.90.220.20">
    <property type="entry name" value="DNA methylase specificity domains"/>
    <property type="match status" value="2"/>
</dbReference>
<dbReference type="CDD" id="cd17253">
    <property type="entry name" value="RMtype1_S_Eco933I-TRD2-CR2_like"/>
    <property type="match status" value="1"/>
</dbReference>
<gene>
    <name evidence="5" type="ORF">EV684_10985</name>
</gene>
<dbReference type="Gene3D" id="1.10.287.1120">
    <property type="entry name" value="Bipartite methylase S protein"/>
    <property type="match status" value="1"/>
</dbReference>
<dbReference type="SUPFAM" id="SSF116734">
    <property type="entry name" value="DNA methylase specificity domain"/>
    <property type="match status" value="2"/>
</dbReference>
<evidence type="ECO:0000256" key="2">
    <source>
        <dbReference type="ARBA" id="ARBA00022747"/>
    </source>
</evidence>
<dbReference type="GO" id="GO:0003677">
    <property type="term" value="F:DNA binding"/>
    <property type="evidence" value="ECO:0007669"/>
    <property type="project" value="UniProtKB-KW"/>
</dbReference>
<evidence type="ECO:0000259" key="4">
    <source>
        <dbReference type="Pfam" id="PF01420"/>
    </source>
</evidence>
<comment type="similarity">
    <text evidence="1">Belongs to the type-I restriction system S methylase family.</text>
</comment>
<comment type="caution">
    <text evidence="5">The sequence shown here is derived from an EMBL/GenBank/DDBJ whole genome shotgun (WGS) entry which is preliminary data.</text>
</comment>